<dbReference type="Pfam" id="PF06881">
    <property type="entry name" value="Elongin_A"/>
    <property type="match status" value="1"/>
</dbReference>
<gene>
    <name evidence="3" type="primary">Piso0_001411</name>
    <name evidence="3" type="ORF">GNLVRS01_PISO0F05901g</name>
</gene>
<evidence type="ECO:0000256" key="2">
    <source>
        <dbReference type="SAM" id="MobiDB-lite"/>
    </source>
</evidence>
<feature type="compositionally biased region" description="Basic and acidic residues" evidence="2">
    <location>
        <begin position="222"/>
        <end position="239"/>
    </location>
</feature>
<feature type="compositionally biased region" description="Basic and acidic residues" evidence="2">
    <location>
        <begin position="340"/>
        <end position="350"/>
    </location>
</feature>
<accession>G8YKQ5</accession>
<evidence type="ECO:0000313" key="3">
    <source>
        <dbReference type="EMBL" id="CCE88639.1"/>
    </source>
</evidence>
<feature type="compositionally biased region" description="Polar residues" evidence="2">
    <location>
        <begin position="240"/>
        <end position="251"/>
    </location>
</feature>
<organism evidence="3 4">
    <name type="scientific">Pichia sorbitophila (strain ATCC MYA-4447 / BCRC 22081 / CBS 7064 / NBRC 10061 / NRRL Y-12695)</name>
    <name type="common">Hybrid yeast</name>
    <dbReference type="NCBI Taxonomy" id="559304"/>
    <lineage>
        <taxon>Eukaryota</taxon>
        <taxon>Fungi</taxon>
        <taxon>Dikarya</taxon>
        <taxon>Ascomycota</taxon>
        <taxon>Saccharomycotina</taxon>
        <taxon>Pichiomycetes</taxon>
        <taxon>Debaryomycetaceae</taxon>
        <taxon>Millerozyma</taxon>
    </lineage>
</organism>
<dbReference type="eggNOG" id="ENOG502S9JG">
    <property type="taxonomic scope" value="Eukaryota"/>
</dbReference>
<dbReference type="GO" id="GO:0070449">
    <property type="term" value="C:elongin complex"/>
    <property type="evidence" value="ECO:0007669"/>
    <property type="project" value="InterPro"/>
</dbReference>
<dbReference type="HOGENOM" id="CLU_662259_0_0_1"/>
<dbReference type="PANTHER" id="PTHR15141">
    <property type="entry name" value="TRANSCRIPTION ELONGATION FACTOR B POLYPEPTIDE 3"/>
    <property type="match status" value="1"/>
</dbReference>
<sequence length="373" mass="43197">MNLGEINNYKMERKRKLPKLSEICTKQCIQSVNFLFDVGNTPFHLLKPILQKMNAKQLQQVEAKSPQIMPESDMLWSALVEKEFPDRPLTVRPRKLGGTKGFDSMPMKSLYYRYSDDRDSFRKDAEERLRRITHRLKIEKSAKSIVSVPQLLKDPTVRRRRERNNMENKNSILRKAIKESQNRALMFPNVKKRHDPYDAFTFRDNGYQLSATPPVPRTSIIRRPDERRRTFLDRSKERMTNNNRAMDSSRSAAPLIDNDSSKPRDEVQSVQHTAGRSGSSPPRSSLSIRSRESSDPNISGEPPTQQTDEITQNSPTIRKRKAEPSVFLPANRARRQLKPVAKDGRQDYQRYKSPQNSNSETKRPNLVKSSIFS</sequence>
<dbReference type="GO" id="GO:0006368">
    <property type="term" value="P:transcription elongation by RNA polymerase II"/>
    <property type="evidence" value="ECO:0007669"/>
    <property type="project" value="InterPro"/>
</dbReference>
<dbReference type="InParanoid" id="G8YKQ5"/>
<dbReference type="PANTHER" id="PTHR15141:SF76">
    <property type="entry name" value="TRANSCRIPTION ELONGATION FACTOR B POLYPEPTIDE 3"/>
    <property type="match status" value="1"/>
</dbReference>
<dbReference type="Proteomes" id="UP000005222">
    <property type="component" value="Chromosome F"/>
</dbReference>
<feature type="compositionally biased region" description="Low complexity" evidence="2">
    <location>
        <begin position="276"/>
        <end position="288"/>
    </location>
</feature>
<protein>
    <submittedName>
        <fullName evidence="3">Piso0_001411 protein</fullName>
    </submittedName>
</protein>
<dbReference type="InterPro" id="IPR051870">
    <property type="entry name" value="Elongin-A_domain"/>
</dbReference>
<feature type="compositionally biased region" description="Polar residues" evidence="2">
    <location>
        <begin position="302"/>
        <end position="316"/>
    </location>
</feature>
<feature type="coiled-coil region" evidence="1">
    <location>
        <begin position="122"/>
        <end position="183"/>
    </location>
</feature>
<name>G8YKQ5_PICSO</name>
<keyword evidence="4" id="KW-1185">Reference proteome</keyword>
<dbReference type="EMBL" id="FO082054">
    <property type="protein sequence ID" value="CCE88639.1"/>
    <property type="molecule type" value="Genomic_DNA"/>
</dbReference>
<dbReference type="Gene3D" id="6.10.250.3180">
    <property type="match status" value="1"/>
</dbReference>
<dbReference type="AlphaFoldDB" id="G8YKQ5"/>
<evidence type="ECO:0000313" key="4">
    <source>
        <dbReference type="Proteomes" id="UP000005222"/>
    </source>
</evidence>
<feature type="region of interest" description="Disordered" evidence="2">
    <location>
        <begin position="206"/>
        <end position="373"/>
    </location>
</feature>
<dbReference type="OrthoDB" id="21513at2759"/>
<evidence type="ECO:0000256" key="1">
    <source>
        <dbReference type="SAM" id="Coils"/>
    </source>
</evidence>
<dbReference type="InterPro" id="IPR010684">
    <property type="entry name" value="RNA_pol_II_trans_fac_SIII_A"/>
</dbReference>
<proteinExistence type="predicted"/>
<reference evidence="3 4" key="1">
    <citation type="journal article" date="2012" name="G3 (Bethesda)">
        <title>Pichia sorbitophila, an interspecies yeast hybrid reveals early steps of genome resolution following polyploidization.</title>
        <authorList>
            <person name="Leh Louis V."/>
            <person name="Despons L."/>
            <person name="Friedrich A."/>
            <person name="Martin T."/>
            <person name="Durrens P."/>
            <person name="Casaregola S."/>
            <person name="Neuveglise C."/>
            <person name="Fairhead C."/>
            <person name="Marck C."/>
            <person name="Cruz J.A."/>
            <person name="Straub M.L."/>
            <person name="Kugler V."/>
            <person name="Sacerdot C."/>
            <person name="Uzunov Z."/>
            <person name="Thierry A."/>
            <person name="Weiss S."/>
            <person name="Bleykasten C."/>
            <person name="De Montigny J."/>
            <person name="Jacques N."/>
            <person name="Jung P."/>
            <person name="Lemaire M."/>
            <person name="Mallet S."/>
            <person name="Morel G."/>
            <person name="Richard G.F."/>
            <person name="Sarkar A."/>
            <person name="Savel G."/>
            <person name="Schacherer J."/>
            <person name="Seret M.L."/>
            <person name="Talla E."/>
            <person name="Samson G."/>
            <person name="Jubin C."/>
            <person name="Poulain J."/>
            <person name="Vacherie B."/>
            <person name="Barbe V."/>
            <person name="Pelletier E."/>
            <person name="Sherman D.J."/>
            <person name="Westhof E."/>
            <person name="Weissenbach J."/>
            <person name="Baret P.V."/>
            <person name="Wincker P."/>
            <person name="Gaillardin C."/>
            <person name="Dujon B."/>
            <person name="Souciet J.L."/>
        </authorList>
    </citation>
    <scope>NUCLEOTIDE SEQUENCE [LARGE SCALE GENOMIC DNA]</scope>
    <source>
        <strain evidence="4">ATCC MYA-4447 / BCRC 22081 / CBS 7064 / NBRC 10061 / NRRL Y-12695</strain>
    </source>
</reference>
<keyword evidence="1" id="KW-0175">Coiled coil</keyword>
<dbReference type="STRING" id="559304.G8YKQ5"/>
<dbReference type="FunCoup" id="G8YKQ5">
    <property type="interactions" value="154"/>
</dbReference>
<dbReference type="OMA" id="QHNTIEP"/>